<dbReference type="SUPFAM" id="SSF46689">
    <property type="entry name" value="Homeodomain-like"/>
    <property type="match status" value="2"/>
</dbReference>
<keyword evidence="2" id="KW-0238">DNA-binding</keyword>
<evidence type="ECO:0000256" key="3">
    <source>
        <dbReference type="ARBA" id="ARBA00023163"/>
    </source>
</evidence>
<dbReference type="AlphaFoldDB" id="A0A3A1UNT0"/>
<keyword evidence="6" id="KW-1185">Reference proteome</keyword>
<keyword evidence="3" id="KW-0804">Transcription</keyword>
<accession>A0A3A1UNT0</accession>
<evidence type="ECO:0000313" key="6">
    <source>
        <dbReference type="Proteomes" id="UP000266482"/>
    </source>
</evidence>
<protein>
    <submittedName>
        <fullName evidence="5">AraC family transcriptional regulator</fullName>
    </submittedName>
</protein>
<dbReference type="PROSITE" id="PS00041">
    <property type="entry name" value="HTH_ARAC_FAMILY_1"/>
    <property type="match status" value="1"/>
</dbReference>
<dbReference type="GO" id="GO:0003700">
    <property type="term" value="F:DNA-binding transcription factor activity"/>
    <property type="evidence" value="ECO:0007669"/>
    <property type="project" value="InterPro"/>
</dbReference>
<dbReference type="InterPro" id="IPR018060">
    <property type="entry name" value="HTH_AraC"/>
</dbReference>
<evidence type="ECO:0000256" key="1">
    <source>
        <dbReference type="ARBA" id="ARBA00023015"/>
    </source>
</evidence>
<evidence type="ECO:0000313" key="5">
    <source>
        <dbReference type="EMBL" id="RIX50217.1"/>
    </source>
</evidence>
<dbReference type="InterPro" id="IPR018062">
    <property type="entry name" value="HTH_AraC-typ_CS"/>
</dbReference>
<dbReference type="InterPro" id="IPR009057">
    <property type="entry name" value="Homeodomain-like_sf"/>
</dbReference>
<dbReference type="GO" id="GO:0043565">
    <property type="term" value="F:sequence-specific DNA binding"/>
    <property type="evidence" value="ECO:0007669"/>
    <property type="project" value="InterPro"/>
</dbReference>
<dbReference type="Pfam" id="PF02311">
    <property type="entry name" value="AraC_binding"/>
    <property type="match status" value="1"/>
</dbReference>
<reference evidence="5 6" key="1">
    <citation type="submission" date="2018-09" db="EMBL/GenBank/DDBJ databases">
        <title>Paenibacillus aracenensis nov. sp. isolated from a cave in southern Spain.</title>
        <authorList>
            <person name="Jurado V."/>
            <person name="Gutierrez-Patricio S."/>
            <person name="Gonzalez-Pimentel J.L."/>
            <person name="Miller A.Z."/>
            <person name="Laiz L."/>
            <person name="Saiz-Jimenez C."/>
        </authorList>
    </citation>
    <scope>NUCLEOTIDE SEQUENCE [LARGE SCALE GENOMIC DNA]</scope>
    <source>
        <strain evidence="5 6">DSM 22867</strain>
    </source>
</reference>
<dbReference type="PANTHER" id="PTHR43280:SF2">
    <property type="entry name" value="HTH-TYPE TRANSCRIPTIONAL REGULATOR EXSA"/>
    <property type="match status" value="1"/>
</dbReference>
<evidence type="ECO:0000256" key="2">
    <source>
        <dbReference type="ARBA" id="ARBA00023125"/>
    </source>
</evidence>
<organism evidence="5 6">
    <name type="scientific">Paenibacillus nanensis</name>
    <dbReference type="NCBI Taxonomy" id="393251"/>
    <lineage>
        <taxon>Bacteria</taxon>
        <taxon>Bacillati</taxon>
        <taxon>Bacillota</taxon>
        <taxon>Bacilli</taxon>
        <taxon>Bacillales</taxon>
        <taxon>Paenibacillaceae</taxon>
        <taxon>Paenibacillus</taxon>
    </lineage>
</organism>
<evidence type="ECO:0000259" key="4">
    <source>
        <dbReference type="PROSITE" id="PS01124"/>
    </source>
</evidence>
<comment type="caution">
    <text evidence="5">The sequence shown here is derived from an EMBL/GenBank/DDBJ whole genome shotgun (WGS) entry which is preliminary data.</text>
</comment>
<dbReference type="Gene3D" id="1.10.10.60">
    <property type="entry name" value="Homeodomain-like"/>
    <property type="match status" value="2"/>
</dbReference>
<proteinExistence type="predicted"/>
<dbReference type="InterPro" id="IPR037923">
    <property type="entry name" value="HTH-like"/>
</dbReference>
<name>A0A3A1UNT0_9BACL</name>
<dbReference type="OrthoDB" id="2541027at2"/>
<sequence length="308" mass="35317">MENQPDQIVGLPAISVAGDIVKRAGTGLAERTLHDYELLYFPYGTRSLYVLEDHEFLLNEPSYIVTRPGERHEYRYDPGQPSRHLFVHFTFGEAESEAPPLRILTKGGPPVIRSGDELPANMMKQLMLVLYRHPENFRRRAGLLLLTLLEELESLVADSPSDCPADPIPSQIAKALDYIDRNIGSPLSVDELAASVGWTHEHLSRSFVRYTGRSPRETISHRKIERACQLLLHEDRSVKEIAYSLGYADENYFYRVFKQVKGITALEYRRKYFNPWYSELHPIGEGDAPYPQNRILFNAAMLNDRQEQ</sequence>
<gene>
    <name evidence="5" type="ORF">D3P08_20400</name>
</gene>
<dbReference type="InterPro" id="IPR003313">
    <property type="entry name" value="AraC-bd"/>
</dbReference>
<dbReference type="PROSITE" id="PS01124">
    <property type="entry name" value="HTH_ARAC_FAMILY_2"/>
    <property type="match status" value="1"/>
</dbReference>
<dbReference type="SUPFAM" id="SSF51215">
    <property type="entry name" value="Regulatory protein AraC"/>
    <property type="match status" value="1"/>
</dbReference>
<dbReference type="PANTHER" id="PTHR43280">
    <property type="entry name" value="ARAC-FAMILY TRANSCRIPTIONAL REGULATOR"/>
    <property type="match status" value="1"/>
</dbReference>
<keyword evidence="1" id="KW-0805">Transcription regulation</keyword>
<dbReference type="EMBL" id="QXQA01000015">
    <property type="protein sequence ID" value="RIX50217.1"/>
    <property type="molecule type" value="Genomic_DNA"/>
</dbReference>
<dbReference type="SMART" id="SM00342">
    <property type="entry name" value="HTH_ARAC"/>
    <property type="match status" value="1"/>
</dbReference>
<feature type="domain" description="HTH araC/xylS-type" evidence="4">
    <location>
        <begin position="173"/>
        <end position="271"/>
    </location>
</feature>
<dbReference type="Proteomes" id="UP000266482">
    <property type="component" value="Unassembled WGS sequence"/>
</dbReference>
<dbReference type="Pfam" id="PF12833">
    <property type="entry name" value="HTH_18"/>
    <property type="match status" value="1"/>
</dbReference>